<evidence type="ECO:0000313" key="1">
    <source>
        <dbReference type="EMBL" id="JAH70217.1"/>
    </source>
</evidence>
<dbReference type="EMBL" id="GBXM01038360">
    <property type="protein sequence ID" value="JAH70217.1"/>
    <property type="molecule type" value="Transcribed_RNA"/>
</dbReference>
<reference evidence="1" key="2">
    <citation type="journal article" date="2015" name="Fish Shellfish Immunol.">
        <title>Early steps in the European eel (Anguilla anguilla)-Vibrio vulnificus interaction in the gills: Role of the RtxA13 toxin.</title>
        <authorList>
            <person name="Callol A."/>
            <person name="Pajuelo D."/>
            <person name="Ebbesson L."/>
            <person name="Teles M."/>
            <person name="MacKenzie S."/>
            <person name="Amaro C."/>
        </authorList>
    </citation>
    <scope>NUCLEOTIDE SEQUENCE</scope>
</reference>
<protein>
    <submittedName>
        <fullName evidence="1">Uncharacterized protein</fullName>
    </submittedName>
</protein>
<organism evidence="1">
    <name type="scientific">Anguilla anguilla</name>
    <name type="common">European freshwater eel</name>
    <name type="synonym">Muraena anguilla</name>
    <dbReference type="NCBI Taxonomy" id="7936"/>
    <lineage>
        <taxon>Eukaryota</taxon>
        <taxon>Metazoa</taxon>
        <taxon>Chordata</taxon>
        <taxon>Craniata</taxon>
        <taxon>Vertebrata</taxon>
        <taxon>Euteleostomi</taxon>
        <taxon>Actinopterygii</taxon>
        <taxon>Neopterygii</taxon>
        <taxon>Teleostei</taxon>
        <taxon>Anguilliformes</taxon>
        <taxon>Anguillidae</taxon>
        <taxon>Anguilla</taxon>
    </lineage>
</organism>
<name>A0A0E9UWL1_ANGAN</name>
<proteinExistence type="predicted"/>
<dbReference type="AlphaFoldDB" id="A0A0E9UWL1"/>
<sequence>MPKVNASTAAHKTTIEHSLQAGCHSMFSWRNI</sequence>
<accession>A0A0E9UWL1</accession>
<reference evidence="1" key="1">
    <citation type="submission" date="2014-11" db="EMBL/GenBank/DDBJ databases">
        <authorList>
            <person name="Amaro Gonzalez C."/>
        </authorList>
    </citation>
    <scope>NUCLEOTIDE SEQUENCE</scope>
</reference>